<gene>
    <name evidence="9" type="primary">LOC106811855</name>
</gene>
<dbReference type="RefSeq" id="XP_014671060.1">
    <property type="nucleotide sequence ID" value="XM_014815574.1"/>
</dbReference>
<dbReference type="InterPro" id="IPR006634">
    <property type="entry name" value="TLC-dom"/>
</dbReference>
<evidence type="ECO:0000256" key="6">
    <source>
        <dbReference type="SAM" id="Phobius"/>
    </source>
</evidence>
<feature type="transmembrane region" description="Helical" evidence="6">
    <location>
        <begin position="39"/>
        <end position="60"/>
    </location>
</feature>
<feature type="transmembrane region" description="Helical" evidence="6">
    <location>
        <begin position="72"/>
        <end position="94"/>
    </location>
</feature>
<name>A0ABM1EFT9_PRICU</name>
<dbReference type="PROSITE" id="PS50922">
    <property type="entry name" value="TLC"/>
    <property type="match status" value="1"/>
</dbReference>
<reference evidence="9" key="1">
    <citation type="submission" date="2025-08" db="UniProtKB">
        <authorList>
            <consortium name="RefSeq"/>
        </authorList>
    </citation>
    <scope>IDENTIFICATION</scope>
</reference>
<evidence type="ECO:0000256" key="2">
    <source>
        <dbReference type="ARBA" id="ARBA00022692"/>
    </source>
</evidence>
<feature type="transmembrane region" description="Helical" evidence="6">
    <location>
        <begin position="6"/>
        <end position="27"/>
    </location>
</feature>
<dbReference type="Proteomes" id="UP000695022">
    <property type="component" value="Unplaced"/>
</dbReference>
<organism evidence="8 9">
    <name type="scientific">Priapulus caudatus</name>
    <name type="common">Priapulid worm</name>
    <dbReference type="NCBI Taxonomy" id="37621"/>
    <lineage>
        <taxon>Eukaryota</taxon>
        <taxon>Metazoa</taxon>
        <taxon>Ecdysozoa</taxon>
        <taxon>Scalidophora</taxon>
        <taxon>Priapulida</taxon>
        <taxon>Priapulimorpha</taxon>
        <taxon>Priapulimorphida</taxon>
        <taxon>Priapulidae</taxon>
        <taxon>Priapulus</taxon>
    </lineage>
</organism>
<evidence type="ECO:0000256" key="5">
    <source>
        <dbReference type="PROSITE-ProRule" id="PRU00205"/>
    </source>
</evidence>
<evidence type="ECO:0000259" key="7">
    <source>
        <dbReference type="PROSITE" id="PS50922"/>
    </source>
</evidence>
<feature type="transmembrane region" description="Helical" evidence="6">
    <location>
        <begin position="158"/>
        <end position="180"/>
    </location>
</feature>
<evidence type="ECO:0000256" key="3">
    <source>
        <dbReference type="ARBA" id="ARBA00022989"/>
    </source>
</evidence>
<dbReference type="GeneID" id="106811855"/>
<proteinExistence type="predicted"/>
<dbReference type="PANTHER" id="PTHR31898:SF1">
    <property type="entry name" value="TLC DOMAIN-CONTAINING PROTEIN 5"/>
    <property type="match status" value="1"/>
</dbReference>
<dbReference type="SMART" id="SM00724">
    <property type="entry name" value="TLC"/>
    <property type="match status" value="1"/>
</dbReference>
<protein>
    <submittedName>
        <fullName evidence="9">Transmembrane protein 136-like</fullName>
    </submittedName>
</protein>
<keyword evidence="2 5" id="KW-0812">Transmembrane</keyword>
<evidence type="ECO:0000256" key="4">
    <source>
        <dbReference type="ARBA" id="ARBA00023136"/>
    </source>
</evidence>
<dbReference type="PANTHER" id="PTHR31898">
    <property type="entry name" value="TRANSMEMBRANE PROTEIN 136"/>
    <property type="match status" value="1"/>
</dbReference>
<sequence>MSGMDEVTLVAMAGVVWGTIYGLLQYMMPRQSSEWNCRVLTVMHAAASILLSAWCVFIQGPWPFTSPGTPNTALQVITMGNSIGYFLFDICWCVVLGSEGLVMLCHHLVSILGLSWCLYIGESGIEMVATLFGAELTNPMLQYRWFLRETGRTKSRIYEINNLAFVLSFAILRSGFGTWLLCTHLTNDKPRMSVKCGATSFYMISQIFVIKIGVYALRKYRVKFRLHLCERNQRKLSRNCDCPTVSAKEE</sequence>
<evidence type="ECO:0000256" key="1">
    <source>
        <dbReference type="ARBA" id="ARBA00004141"/>
    </source>
</evidence>
<dbReference type="Pfam" id="PF03798">
    <property type="entry name" value="TRAM_LAG1_CLN8"/>
    <property type="match status" value="1"/>
</dbReference>
<comment type="subcellular location">
    <subcellularLocation>
        <location evidence="1">Membrane</location>
        <topology evidence="1">Multi-pass membrane protein</topology>
    </subcellularLocation>
</comment>
<keyword evidence="8" id="KW-1185">Reference proteome</keyword>
<accession>A0ABM1EFT9</accession>
<keyword evidence="4 5" id="KW-0472">Membrane</keyword>
<evidence type="ECO:0000313" key="9">
    <source>
        <dbReference type="RefSeq" id="XP_014671060.1"/>
    </source>
</evidence>
<feature type="domain" description="TLC" evidence="7">
    <location>
        <begin position="30"/>
        <end position="221"/>
    </location>
</feature>
<evidence type="ECO:0000313" key="8">
    <source>
        <dbReference type="Proteomes" id="UP000695022"/>
    </source>
</evidence>
<keyword evidence="3 6" id="KW-1133">Transmembrane helix</keyword>
<feature type="transmembrane region" description="Helical" evidence="6">
    <location>
        <begin position="200"/>
        <end position="217"/>
    </location>
</feature>
<dbReference type="InterPro" id="IPR042512">
    <property type="entry name" value="TLCD5"/>
</dbReference>